<gene>
    <name evidence="3" type="ORF">SAMN02745134_00799</name>
</gene>
<keyword evidence="4" id="KW-1185">Reference proteome</keyword>
<dbReference type="NCBIfam" id="TIGR01554">
    <property type="entry name" value="major_cap_HK97"/>
    <property type="match status" value="1"/>
</dbReference>
<dbReference type="STRING" id="1121291.SAMN02745134_00799"/>
<accession>A0A1W1X5X1</accession>
<sequence>MSKLEELRGQLDAKKVEIRGFLDEKKADEAEKATVEKRNLEKLITIQVELDADEKRDLESQKNKKKEVDKTMAEVSEMRAIVKKIMGQETTVEERDAITTADNSAVLPKEFINNLMILQKGYGSLKSLCDIVPVHKNEGTIPVIDLDQNTMSDVLEGADIVDGTLVTTDIPFTVSKVGLIQTLTSELLDDAEIEIESLVNSNFLNIATVKENVKILKVLTDNATAVAGTPIDYSAVENAIDSALPSVKSGLVTITNVDGYVALKNMKDKQGRNLNLITVDANGVEYFHSKPIVYVEDTLLPIVTTDKTQIFYIANTKEAIKFCDRNQVTIARSTEAGFNDDTVKVRILERFGVVKGSVRSIKRIEY</sequence>
<protein>
    <submittedName>
        <fullName evidence="3">Phage major capsid protein, HK97 family</fullName>
    </submittedName>
</protein>
<evidence type="ECO:0000256" key="1">
    <source>
        <dbReference type="ARBA" id="ARBA00004328"/>
    </source>
</evidence>
<dbReference type="RefSeq" id="WP_084113959.1">
    <property type="nucleotide sequence ID" value="NZ_FWXH01000002.1"/>
</dbReference>
<dbReference type="InterPro" id="IPR054612">
    <property type="entry name" value="Phage_capsid-like_C"/>
</dbReference>
<dbReference type="Pfam" id="PF05065">
    <property type="entry name" value="Phage_capsid"/>
    <property type="match status" value="1"/>
</dbReference>
<reference evidence="3 4" key="1">
    <citation type="submission" date="2017-04" db="EMBL/GenBank/DDBJ databases">
        <authorList>
            <person name="Afonso C.L."/>
            <person name="Miller P.J."/>
            <person name="Scott M.A."/>
            <person name="Spackman E."/>
            <person name="Goraichik I."/>
            <person name="Dimitrov K.M."/>
            <person name="Suarez D.L."/>
            <person name="Swayne D.E."/>
        </authorList>
    </citation>
    <scope>NUCLEOTIDE SEQUENCE [LARGE SCALE GENOMIC DNA]</scope>
    <source>
        <strain evidence="3 4">DSM 12555</strain>
    </source>
</reference>
<dbReference type="OrthoDB" id="1892507at2"/>
<evidence type="ECO:0000259" key="2">
    <source>
        <dbReference type="Pfam" id="PF05065"/>
    </source>
</evidence>
<proteinExistence type="predicted"/>
<dbReference type="AlphaFoldDB" id="A0A1W1X5X1"/>
<feature type="domain" description="Phage capsid-like C-terminal" evidence="2">
    <location>
        <begin position="106"/>
        <end position="354"/>
    </location>
</feature>
<evidence type="ECO:0000313" key="4">
    <source>
        <dbReference type="Proteomes" id="UP000192468"/>
    </source>
</evidence>
<name>A0A1W1X5X1_9CLOT</name>
<dbReference type="SUPFAM" id="SSF56563">
    <property type="entry name" value="Major capsid protein gp5"/>
    <property type="match status" value="1"/>
</dbReference>
<dbReference type="InterPro" id="IPR024455">
    <property type="entry name" value="Phage_capsid"/>
</dbReference>
<dbReference type="EMBL" id="FWXH01000002">
    <property type="protein sequence ID" value="SMC19326.1"/>
    <property type="molecule type" value="Genomic_DNA"/>
</dbReference>
<organism evidence="3 4">
    <name type="scientific">Clostridium acidisoli DSM 12555</name>
    <dbReference type="NCBI Taxonomy" id="1121291"/>
    <lineage>
        <taxon>Bacteria</taxon>
        <taxon>Bacillati</taxon>
        <taxon>Bacillota</taxon>
        <taxon>Clostridia</taxon>
        <taxon>Eubacteriales</taxon>
        <taxon>Clostridiaceae</taxon>
        <taxon>Clostridium</taxon>
    </lineage>
</organism>
<dbReference type="Proteomes" id="UP000192468">
    <property type="component" value="Unassembled WGS sequence"/>
</dbReference>
<comment type="subcellular location">
    <subcellularLocation>
        <location evidence="1">Virion</location>
    </subcellularLocation>
</comment>
<evidence type="ECO:0000313" key="3">
    <source>
        <dbReference type="EMBL" id="SMC19326.1"/>
    </source>
</evidence>